<dbReference type="AlphaFoldDB" id="A0A922HZ00"/>
<comment type="caution">
    <text evidence="1">The sequence shown here is derived from an EMBL/GenBank/DDBJ whole genome shotgun (WGS) entry which is preliminary data.</text>
</comment>
<keyword evidence="2" id="KW-1185">Reference proteome</keyword>
<reference evidence="1" key="2">
    <citation type="journal article" date="2022" name="Res Sq">
        <title>Comparative Genomics Reveals Insights into the Divergent Evolution of Astigmatic Mites and Household Pest Adaptations.</title>
        <authorList>
            <person name="Xiong Q."/>
            <person name="Wan A.T.-Y."/>
            <person name="Liu X.-Y."/>
            <person name="Fung C.S.-H."/>
            <person name="Xiao X."/>
            <person name="Malainual N."/>
            <person name="Hou J."/>
            <person name="Wang L."/>
            <person name="Wang M."/>
            <person name="Yang K."/>
            <person name="Cui Y."/>
            <person name="Leung E."/>
            <person name="Nong W."/>
            <person name="Shin S.-K."/>
            <person name="Au S."/>
            <person name="Jeong K.Y."/>
            <person name="Chew F.T."/>
            <person name="Hui J."/>
            <person name="Leung T.F."/>
            <person name="Tungtrongchitr A."/>
            <person name="Zhong N."/>
            <person name="Liu Z."/>
            <person name="Tsui S."/>
        </authorList>
    </citation>
    <scope>NUCLEOTIDE SEQUENCE</scope>
    <source>
        <strain evidence="1">Derf</strain>
        <tissue evidence="1">Whole organism</tissue>
    </source>
</reference>
<sequence>MKHHLSKKRLNIICRKNRDGSLSHPLSDIPVCIIKHSNLKIIGRQPNNIIKPMILRLSNSLQNIDLINIETTKFII</sequence>
<dbReference type="Proteomes" id="UP000790347">
    <property type="component" value="Unassembled WGS sequence"/>
</dbReference>
<evidence type="ECO:0000313" key="2">
    <source>
        <dbReference type="Proteomes" id="UP000790347"/>
    </source>
</evidence>
<reference evidence="1" key="1">
    <citation type="submission" date="2013-05" db="EMBL/GenBank/DDBJ databases">
        <authorList>
            <person name="Yim A.K.Y."/>
            <person name="Chan T.F."/>
            <person name="Ji K.M."/>
            <person name="Liu X.Y."/>
            <person name="Zhou J.W."/>
            <person name="Li R.Q."/>
            <person name="Yang K.Y."/>
            <person name="Li J."/>
            <person name="Li M."/>
            <person name="Law P.T.W."/>
            <person name="Wu Y.L."/>
            <person name="Cai Z.L."/>
            <person name="Qin H."/>
            <person name="Bao Y."/>
            <person name="Leung R.K.K."/>
            <person name="Ng P.K.S."/>
            <person name="Zou J."/>
            <person name="Zhong X.J."/>
            <person name="Ran P.X."/>
            <person name="Zhong N.S."/>
            <person name="Liu Z.G."/>
            <person name="Tsui S.K.W."/>
        </authorList>
    </citation>
    <scope>NUCLEOTIDE SEQUENCE</scope>
    <source>
        <strain evidence="1">Derf</strain>
        <tissue evidence="1">Whole organism</tissue>
    </source>
</reference>
<dbReference type="EMBL" id="ASGP02000003">
    <property type="protein sequence ID" value="KAH9515947.1"/>
    <property type="molecule type" value="Genomic_DNA"/>
</dbReference>
<organism evidence="1 2">
    <name type="scientific">Dermatophagoides farinae</name>
    <name type="common">American house dust mite</name>
    <dbReference type="NCBI Taxonomy" id="6954"/>
    <lineage>
        <taxon>Eukaryota</taxon>
        <taxon>Metazoa</taxon>
        <taxon>Ecdysozoa</taxon>
        <taxon>Arthropoda</taxon>
        <taxon>Chelicerata</taxon>
        <taxon>Arachnida</taxon>
        <taxon>Acari</taxon>
        <taxon>Acariformes</taxon>
        <taxon>Sarcoptiformes</taxon>
        <taxon>Astigmata</taxon>
        <taxon>Psoroptidia</taxon>
        <taxon>Analgoidea</taxon>
        <taxon>Pyroglyphidae</taxon>
        <taxon>Dermatophagoidinae</taxon>
        <taxon>Dermatophagoides</taxon>
    </lineage>
</organism>
<evidence type="ECO:0000313" key="1">
    <source>
        <dbReference type="EMBL" id="KAH9515947.1"/>
    </source>
</evidence>
<proteinExistence type="predicted"/>
<protein>
    <submittedName>
        <fullName evidence="1">Uncharacterized protein</fullName>
    </submittedName>
</protein>
<name>A0A922HZ00_DERFA</name>
<gene>
    <name evidence="1" type="ORF">DERF_006718</name>
</gene>
<accession>A0A922HZ00</accession>